<dbReference type="Pfam" id="PF00920">
    <property type="entry name" value="ILVD_EDD_N"/>
    <property type="match status" value="1"/>
</dbReference>
<evidence type="ECO:0000256" key="5">
    <source>
        <dbReference type="ARBA" id="ARBA00023239"/>
    </source>
</evidence>
<dbReference type="RefSeq" id="WP_077399351.1">
    <property type="nucleotide sequence ID" value="NZ_CP019650.1"/>
</dbReference>
<comment type="similarity">
    <text evidence="1">Belongs to the IlvD/Edd family.</text>
</comment>
<evidence type="ECO:0000313" key="9">
    <source>
        <dbReference type="Proteomes" id="UP000188219"/>
    </source>
</evidence>
<evidence type="ECO:0000259" key="6">
    <source>
        <dbReference type="Pfam" id="PF00920"/>
    </source>
</evidence>
<dbReference type="Pfam" id="PF24877">
    <property type="entry name" value="ILV_EDD_C"/>
    <property type="match status" value="1"/>
</dbReference>
<dbReference type="InterPro" id="IPR000581">
    <property type="entry name" value="ILV_EDD_N"/>
</dbReference>
<dbReference type="InterPro" id="IPR037237">
    <property type="entry name" value="IlvD/EDD_N"/>
</dbReference>
<dbReference type="OrthoDB" id="9807077at2"/>
<evidence type="ECO:0000256" key="3">
    <source>
        <dbReference type="ARBA" id="ARBA00023004"/>
    </source>
</evidence>
<keyword evidence="5" id="KW-0456">Lyase</keyword>
<keyword evidence="4" id="KW-0411">Iron-sulfur</keyword>
<dbReference type="GO" id="GO:0051536">
    <property type="term" value="F:iron-sulfur cluster binding"/>
    <property type="evidence" value="ECO:0007669"/>
    <property type="project" value="UniProtKB-KW"/>
</dbReference>
<dbReference type="GO" id="GO:0016836">
    <property type="term" value="F:hydro-lyase activity"/>
    <property type="evidence" value="ECO:0007669"/>
    <property type="project" value="UniProtKB-ARBA"/>
</dbReference>
<dbReference type="Proteomes" id="UP000188219">
    <property type="component" value="Chromosome"/>
</dbReference>
<dbReference type="InterPro" id="IPR056740">
    <property type="entry name" value="ILV_EDD_C"/>
</dbReference>
<dbReference type="NCBIfam" id="NF009560">
    <property type="entry name" value="PRK13017.1"/>
    <property type="match status" value="1"/>
</dbReference>
<dbReference type="PROSITE" id="PS00886">
    <property type="entry name" value="ILVD_EDD_1"/>
    <property type="match status" value="1"/>
</dbReference>
<name>A0A1Q2M264_9GAMM</name>
<evidence type="ECO:0000259" key="7">
    <source>
        <dbReference type="Pfam" id="PF24877"/>
    </source>
</evidence>
<protein>
    <submittedName>
        <fullName evidence="8">Dihydroxy-acid dehydratase</fullName>
    </submittedName>
</protein>
<keyword evidence="3" id="KW-0408">Iron</keyword>
<evidence type="ECO:0000256" key="1">
    <source>
        <dbReference type="ARBA" id="ARBA00006486"/>
    </source>
</evidence>
<dbReference type="AlphaFoldDB" id="A0A1Q2M264"/>
<dbReference type="GO" id="GO:0046872">
    <property type="term" value="F:metal ion binding"/>
    <property type="evidence" value="ECO:0007669"/>
    <property type="project" value="UniProtKB-KW"/>
</dbReference>
<sequence length="612" mass="66833">MSDSTKKSVRPFRSARWFDDKAHADHTALYLERYFNFGLTREELQSGKPIIGIAQTGSDLTPCNRHHKDLAQRVKDGIRDAGGIPMEFPVHPIFEQGRRPTAALDRNLATLGLIETLHGYPIDAVVLTTGCDKTTPATLMAALQLDLPAIVYSGGPMLNGWKPVSCEGDADSKKQEHEERVGSGTAIWQNRERLAKGELDYAGFMDASAESVPSVGHCNTMGTALSMNSLAEVLGMSLPGCAAIPAPYKERSQMGYHTGRRIVEMAFEDLKPSDILTRQSFINAVVACSALGGSTNALVHLLALARTLKGVELSMDDWQQYGEDIPLLVNCMPAGKYLGEEFYRAGGVPALLQQLIADDLIDGSQNTVTGQSIAHNCEGFQVRNRDVIFPTEKPLMEKAGFAIMRGNFFDSGLMKKSVITDAFREKYLSHPDHPQCFTARAIVFDGPEDYRARIDDPTLDIDEQCILAIRNVGPIGYPGSAEVVNMLPPKRLVKQGITCLPTLGDGRQSGTSGSPSILHIAPEAAAGGGIALLKTGDRIRVDIANHRVDVLVSDAELAERRNALQVQPLVNQTPWQEIYRNSVSQLDTGAVLETEEEYVRILDEHPVGRHSH</sequence>
<dbReference type="PANTHER" id="PTHR43183">
    <property type="entry name" value="HYPOTHETICAL DIHYDROXYACID DEHYDRATASE (EUROFUNG)-RELATED"/>
    <property type="match status" value="1"/>
</dbReference>
<dbReference type="SUPFAM" id="SSF143975">
    <property type="entry name" value="IlvD/EDD N-terminal domain-like"/>
    <property type="match status" value="1"/>
</dbReference>
<dbReference type="KEGG" id="maga:Mag101_00645"/>
<reference evidence="8" key="1">
    <citation type="submission" date="2017-02" db="EMBL/GenBank/DDBJ databases">
        <title>Genome of Microbulbifer agarilyticus GP101.</title>
        <authorList>
            <person name="Jung J."/>
            <person name="Bae S.S."/>
            <person name="Baek K."/>
        </authorList>
    </citation>
    <scope>NUCLEOTIDE SEQUENCE [LARGE SCALE GENOMIC DNA]</scope>
    <source>
        <strain evidence="8">GP101</strain>
    </source>
</reference>
<accession>A0A1Q2M264</accession>
<evidence type="ECO:0000313" key="8">
    <source>
        <dbReference type="EMBL" id="AQQ66322.1"/>
    </source>
</evidence>
<dbReference type="InterPro" id="IPR020558">
    <property type="entry name" value="DiOHA_6PGluconate_deHydtase_CS"/>
</dbReference>
<organism evidence="8 9">
    <name type="scientific">Microbulbifer agarilyticus</name>
    <dbReference type="NCBI Taxonomy" id="260552"/>
    <lineage>
        <taxon>Bacteria</taxon>
        <taxon>Pseudomonadati</taxon>
        <taxon>Pseudomonadota</taxon>
        <taxon>Gammaproteobacteria</taxon>
        <taxon>Cellvibrionales</taxon>
        <taxon>Microbulbiferaceae</taxon>
        <taxon>Microbulbifer</taxon>
    </lineage>
</organism>
<dbReference type="NCBIfam" id="NF004784">
    <property type="entry name" value="PRK06131.1"/>
    <property type="match status" value="1"/>
</dbReference>
<dbReference type="InterPro" id="IPR052352">
    <property type="entry name" value="Sugar_Degrad_Dehydratases"/>
</dbReference>
<feature type="domain" description="Dihydroxy-acid/6-phosphogluconate dehydratase N-terminal" evidence="6">
    <location>
        <begin position="48"/>
        <end position="375"/>
    </location>
</feature>
<dbReference type="Gene3D" id="3.50.30.80">
    <property type="entry name" value="IlvD/EDD C-terminal domain-like"/>
    <property type="match status" value="1"/>
</dbReference>
<dbReference type="InterPro" id="IPR042096">
    <property type="entry name" value="Dihydro-acid_dehy_C"/>
</dbReference>
<gene>
    <name evidence="8" type="ORF">Mag101_00645</name>
</gene>
<dbReference type="PANTHER" id="PTHR43183:SF1">
    <property type="entry name" value="HYPOTHETICAL DIHYDROXY-ACID DEHYDRATASE (EUROFUNG)-RELATED"/>
    <property type="match status" value="1"/>
</dbReference>
<dbReference type="STRING" id="260552.Mag101_00645"/>
<evidence type="ECO:0000256" key="4">
    <source>
        <dbReference type="ARBA" id="ARBA00023014"/>
    </source>
</evidence>
<keyword evidence="9" id="KW-1185">Reference proteome</keyword>
<keyword evidence="2" id="KW-0479">Metal-binding</keyword>
<dbReference type="EMBL" id="CP019650">
    <property type="protein sequence ID" value="AQQ66322.1"/>
    <property type="molecule type" value="Genomic_DNA"/>
</dbReference>
<feature type="domain" description="Dihydroxy-acid/6-phosphogluconate dehydratase C-terminal" evidence="7">
    <location>
        <begin position="386"/>
        <end position="590"/>
    </location>
</feature>
<proteinExistence type="inferred from homology"/>
<evidence type="ECO:0000256" key="2">
    <source>
        <dbReference type="ARBA" id="ARBA00022723"/>
    </source>
</evidence>
<dbReference type="SUPFAM" id="SSF52016">
    <property type="entry name" value="LeuD/IlvD-like"/>
    <property type="match status" value="1"/>
</dbReference>